<proteinExistence type="predicted"/>
<dbReference type="EMBL" id="MCFD01000003">
    <property type="protein sequence ID" value="ORX72219.1"/>
    <property type="molecule type" value="Genomic_DNA"/>
</dbReference>
<comment type="caution">
    <text evidence="1">The sequence shown here is derived from an EMBL/GenBank/DDBJ whole genome shotgun (WGS) entry which is preliminary data.</text>
</comment>
<dbReference type="AlphaFoldDB" id="A0A1Y1WFD8"/>
<evidence type="ECO:0000313" key="1">
    <source>
        <dbReference type="EMBL" id="ORX72219.1"/>
    </source>
</evidence>
<name>A0A1Y1WFD8_9FUNG</name>
<gene>
    <name evidence="1" type="ORF">DL89DRAFT_110285</name>
</gene>
<sequence length="146" mass="16917">MLKQDRIPRIPVSRHLSSAELDEYHHAMGVYSDIYAHFTSNVFSKLVVIDDPSTFEHIDWHVLQNSQRFELDHPTGEFYKRRYSSDTILNMFSQESTVRNVVMLGPVYYTLPHIINWHDLVSLDLAVAIANKGMLCNMVAQLPQLE</sequence>
<dbReference type="GeneID" id="63799745"/>
<protein>
    <submittedName>
        <fullName evidence="1">Uncharacterized protein</fullName>
    </submittedName>
</protein>
<dbReference type="Proteomes" id="UP000193922">
    <property type="component" value="Unassembled WGS sequence"/>
</dbReference>
<reference evidence="1 2" key="1">
    <citation type="submission" date="2016-07" db="EMBL/GenBank/DDBJ databases">
        <title>Pervasive Adenine N6-methylation of Active Genes in Fungi.</title>
        <authorList>
            <consortium name="DOE Joint Genome Institute"/>
            <person name="Mondo S.J."/>
            <person name="Dannebaum R.O."/>
            <person name="Kuo R.C."/>
            <person name="Labutti K."/>
            <person name="Haridas S."/>
            <person name="Kuo A."/>
            <person name="Salamov A."/>
            <person name="Ahrendt S.R."/>
            <person name="Lipzen A."/>
            <person name="Sullivan W."/>
            <person name="Andreopoulos W.B."/>
            <person name="Clum A."/>
            <person name="Lindquist E."/>
            <person name="Daum C."/>
            <person name="Ramamoorthy G.K."/>
            <person name="Gryganskyi A."/>
            <person name="Culley D."/>
            <person name="Magnuson J.K."/>
            <person name="James T.Y."/>
            <person name="O'Malley M.A."/>
            <person name="Stajich J.E."/>
            <person name="Spatafora J.W."/>
            <person name="Visel A."/>
            <person name="Grigoriev I.V."/>
        </authorList>
    </citation>
    <scope>NUCLEOTIDE SEQUENCE [LARGE SCALE GENOMIC DNA]</scope>
    <source>
        <strain evidence="1 2">ATCC 12442</strain>
    </source>
</reference>
<accession>A0A1Y1WFD8</accession>
<dbReference type="OrthoDB" id="10560588at2759"/>
<organism evidence="1 2">
    <name type="scientific">Linderina pennispora</name>
    <dbReference type="NCBI Taxonomy" id="61395"/>
    <lineage>
        <taxon>Eukaryota</taxon>
        <taxon>Fungi</taxon>
        <taxon>Fungi incertae sedis</taxon>
        <taxon>Zoopagomycota</taxon>
        <taxon>Kickxellomycotina</taxon>
        <taxon>Kickxellomycetes</taxon>
        <taxon>Kickxellales</taxon>
        <taxon>Kickxellaceae</taxon>
        <taxon>Linderina</taxon>
    </lineage>
</organism>
<keyword evidence="2" id="KW-1185">Reference proteome</keyword>
<evidence type="ECO:0000313" key="2">
    <source>
        <dbReference type="Proteomes" id="UP000193922"/>
    </source>
</evidence>
<dbReference type="RefSeq" id="XP_040745643.1">
    <property type="nucleotide sequence ID" value="XM_040883097.1"/>
</dbReference>